<dbReference type="EMBL" id="JABFHI010000002">
    <property type="protein sequence ID" value="NOG31447.1"/>
    <property type="molecule type" value="Genomic_DNA"/>
</dbReference>
<comment type="subcellular location">
    <subcellularLocation>
        <location evidence="1">Cell envelope</location>
    </subcellularLocation>
</comment>
<evidence type="ECO:0000256" key="4">
    <source>
        <dbReference type="SAM" id="SignalP"/>
    </source>
</evidence>
<protein>
    <submittedName>
        <fullName evidence="6">Substrate-binding domain-containing protein</fullName>
    </submittedName>
</protein>
<keyword evidence="7" id="KW-1185">Reference proteome</keyword>
<proteinExistence type="inferred from homology"/>
<dbReference type="CDD" id="cd06308">
    <property type="entry name" value="PBP1_sensor_kinase-like"/>
    <property type="match status" value="1"/>
</dbReference>
<evidence type="ECO:0000259" key="5">
    <source>
        <dbReference type="Pfam" id="PF13407"/>
    </source>
</evidence>
<dbReference type="GO" id="GO:0030313">
    <property type="term" value="C:cell envelope"/>
    <property type="evidence" value="ECO:0007669"/>
    <property type="project" value="UniProtKB-SubCell"/>
</dbReference>
<sequence length="318" mass="34054">MFPYILTLFVSPLVLCWAVLAHAQPAANLAGNGDVNAVAGRVGFAQDTLANDWRLMQVKDVERGLADYPNIEFIVTDGEGSIALQAQQIRELADSVDVLITSPRSEAVLSKIISRIHAQGTPVILLSRGIHGDSYTSFVYAQNELIGQQAGEFMGEAINGTGNVLMLQGVPGASVTTERTQGFMAAMGAYPDIQVITKVANYLRADSIRAVREVLANQTAFDAIFAQSDSMAEGARMALTQAGIDPSSLPIVGIDYIRSARDALLNGQQSLSFTYPTGGQEGAELAVRLLKGETVPKRVEVPFIRVTPDNATDVEPIF</sequence>
<comment type="similarity">
    <text evidence="2">Belongs to the bacterial solute-binding protein 2 family.</text>
</comment>
<dbReference type="InterPro" id="IPR025997">
    <property type="entry name" value="SBP_2_dom"/>
</dbReference>
<comment type="caution">
    <text evidence="6">The sequence shown here is derived from an EMBL/GenBank/DDBJ whole genome shotgun (WGS) entry which is preliminary data.</text>
</comment>
<dbReference type="SUPFAM" id="SSF53822">
    <property type="entry name" value="Periplasmic binding protein-like I"/>
    <property type="match status" value="1"/>
</dbReference>
<evidence type="ECO:0000256" key="2">
    <source>
        <dbReference type="ARBA" id="ARBA00007639"/>
    </source>
</evidence>
<evidence type="ECO:0000256" key="3">
    <source>
        <dbReference type="ARBA" id="ARBA00022729"/>
    </source>
</evidence>
<reference evidence="6 7" key="2">
    <citation type="submission" date="2020-06" db="EMBL/GenBank/DDBJ databases">
        <title>Halomonas songnenensis sp. nov., a moderately halophilic bacterium isolated from saline and alkaline soils.</title>
        <authorList>
            <person name="Jiang J."/>
            <person name="Pan Y."/>
        </authorList>
    </citation>
    <scope>NUCLEOTIDE SEQUENCE [LARGE SCALE GENOMIC DNA]</scope>
    <source>
        <strain evidence="6 7">TBZ9</strain>
    </source>
</reference>
<organism evidence="6 7">
    <name type="scientific">Vreelandella azerica</name>
    <dbReference type="NCBI Taxonomy" id="2732867"/>
    <lineage>
        <taxon>Bacteria</taxon>
        <taxon>Pseudomonadati</taxon>
        <taxon>Pseudomonadota</taxon>
        <taxon>Gammaproteobacteria</taxon>
        <taxon>Oceanospirillales</taxon>
        <taxon>Halomonadaceae</taxon>
        <taxon>Vreelandella</taxon>
    </lineage>
</organism>
<evidence type="ECO:0000256" key="1">
    <source>
        <dbReference type="ARBA" id="ARBA00004196"/>
    </source>
</evidence>
<accession>A0A7Y3TXU1</accession>
<reference evidence="6 7" key="1">
    <citation type="submission" date="2020-05" db="EMBL/GenBank/DDBJ databases">
        <authorList>
            <person name="Ruan W."/>
            <person name="Jeon C.O."/>
            <person name="Chun B.H."/>
        </authorList>
    </citation>
    <scope>NUCLEOTIDE SEQUENCE [LARGE SCALE GENOMIC DNA]</scope>
    <source>
        <strain evidence="6 7">TBZ9</strain>
    </source>
</reference>
<dbReference type="RefSeq" id="WP_171701898.1">
    <property type="nucleotide sequence ID" value="NZ_JABFHI010000002.1"/>
</dbReference>
<dbReference type="PANTHER" id="PTHR46847">
    <property type="entry name" value="D-ALLOSE-BINDING PERIPLASMIC PROTEIN-RELATED"/>
    <property type="match status" value="1"/>
</dbReference>
<feature type="signal peptide" evidence="4">
    <location>
        <begin position="1"/>
        <end position="23"/>
    </location>
</feature>
<dbReference type="InterPro" id="IPR028082">
    <property type="entry name" value="Peripla_BP_I"/>
</dbReference>
<dbReference type="Proteomes" id="UP000588806">
    <property type="component" value="Unassembled WGS sequence"/>
</dbReference>
<dbReference type="Gene3D" id="3.40.50.2300">
    <property type="match status" value="2"/>
</dbReference>
<feature type="domain" description="Periplasmic binding protein" evidence="5">
    <location>
        <begin position="42"/>
        <end position="293"/>
    </location>
</feature>
<dbReference type="PANTHER" id="PTHR46847:SF1">
    <property type="entry name" value="D-ALLOSE-BINDING PERIPLASMIC PROTEIN-RELATED"/>
    <property type="match status" value="1"/>
</dbReference>
<evidence type="ECO:0000313" key="6">
    <source>
        <dbReference type="EMBL" id="NOG31447.1"/>
    </source>
</evidence>
<dbReference type="AlphaFoldDB" id="A0A7Y3TXU1"/>
<evidence type="ECO:0000313" key="7">
    <source>
        <dbReference type="Proteomes" id="UP000588806"/>
    </source>
</evidence>
<name>A0A7Y3TXU1_9GAMM</name>
<gene>
    <name evidence="6" type="ORF">HLB35_06100</name>
</gene>
<dbReference type="GO" id="GO:0055085">
    <property type="term" value="P:transmembrane transport"/>
    <property type="evidence" value="ECO:0007669"/>
    <property type="project" value="UniProtKB-ARBA"/>
</dbReference>
<dbReference type="Pfam" id="PF13407">
    <property type="entry name" value="Peripla_BP_4"/>
    <property type="match status" value="1"/>
</dbReference>
<feature type="chain" id="PRO_5030845078" evidence="4">
    <location>
        <begin position="24"/>
        <end position="318"/>
    </location>
</feature>
<keyword evidence="3 4" id="KW-0732">Signal</keyword>
<dbReference type="GO" id="GO:0030246">
    <property type="term" value="F:carbohydrate binding"/>
    <property type="evidence" value="ECO:0007669"/>
    <property type="project" value="UniProtKB-ARBA"/>
</dbReference>